<dbReference type="RefSeq" id="WP_394468607.1">
    <property type="nucleotide sequence ID" value="NZ_JBIGHY010000001.1"/>
</dbReference>
<reference evidence="1 2" key="1">
    <citation type="submission" date="2024-09" db="EMBL/GenBank/DDBJ databases">
        <title>Novel species of the genus Pelomonas and Roseateles isolated from streams.</title>
        <authorList>
            <person name="Lu H."/>
        </authorList>
    </citation>
    <scope>NUCLEOTIDE SEQUENCE [LARGE SCALE GENOMIC DNA]</scope>
    <source>
        <strain evidence="1 2">DC23W</strain>
    </source>
</reference>
<protein>
    <submittedName>
        <fullName evidence="1">Uncharacterized protein</fullName>
    </submittedName>
</protein>
<keyword evidence="2" id="KW-1185">Reference proteome</keyword>
<organism evidence="1 2">
    <name type="scientific">Pelomonas dachongensis</name>
    <dbReference type="NCBI Taxonomy" id="3299029"/>
    <lineage>
        <taxon>Bacteria</taxon>
        <taxon>Pseudomonadati</taxon>
        <taxon>Pseudomonadota</taxon>
        <taxon>Betaproteobacteria</taxon>
        <taxon>Burkholderiales</taxon>
        <taxon>Sphaerotilaceae</taxon>
        <taxon>Roseateles</taxon>
    </lineage>
</organism>
<gene>
    <name evidence="1" type="ORF">ACG02S_01165</name>
</gene>
<name>A0ABW7EKE6_9BURK</name>
<accession>A0ABW7EKE6</accession>
<sequence>MKPAWHSLTTTRLPGYPATRVRLRLGARQVLNCRLTDIAGCELLQQAPDTRSQAAPPPAARCG</sequence>
<evidence type="ECO:0000313" key="1">
    <source>
        <dbReference type="EMBL" id="MFG6412501.1"/>
    </source>
</evidence>
<dbReference type="Proteomes" id="UP001606300">
    <property type="component" value="Unassembled WGS sequence"/>
</dbReference>
<proteinExistence type="predicted"/>
<comment type="caution">
    <text evidence="1">The sequence shown here is derived from an EMBL/GenBank/DDBJ whole genome shotgun (WGS) entry which is preliminary data.</text>
</comment>
<evidence type="ECO:0000313" key="2">
    <source>
        <dbReference type="Proteomes" id="UP001606300"/>
    </source>
</evidence>
<dbReference type="EMBL" id="JBIGHY010000001">
    <property type="protein sequence ID" value="MFG6412501.1"/>
    <property type="molecule type" value="Genomic_DNA"/>
</dbReference>